<feature type="transmembrane region" description="Helical" evidence="1">
    <location>
        <begin position="235"/>
        <end position="257"/>
    </location>
</feature>
<dbReference type="HOGENOM" id="CLU_077968_0_1_10"/>
<proteinExistence type="predicted"/>
<dbReference type="STRING" id="649349.Lbys_2049"/>
<dbReference type="CDD" id="cd03498">
    <property type="entry name" value="SQR_TypeB_2_TM"/>
    <property type="match status" value="1"/>
</dbReference>
<dbReference type="InterPro" id="IPR034804">
    <property type="entry name" value="SQR/QFR_C/D"/>
</dbReference>
<dbReference type="OrthoDB" id="9802842at2"/>
<keyword evidence="1" id="KW-0472">Membrane</keyword>
<feature type="transmembrane region" description="Helical" evidence="1">
    <location>
        <begin position="108"/>
        <end position="128"/>
    </location>
</feature>
<name>E4RT37_LEAB4</name>
<evidence type="ECO:0000313" key="3">
    <source>
        <dbReference type="Proteomes" id="UP000007435"/>
    </source>
</evidence>
<gene>
    <name evidence="2" type="ordered locus">Lbys_2049</name>
</gene>
<dbReference type="NCBIfam" id="TIGR02046">
    <property type="entry name" value="sdhC_b558_fam"/>
    <property type="match status" value="1"/>
</dbReference>
<evidence type="ECO:0000256" key="1">
    <source>
        <dbReference type="SAM" id="Phobius"/>
    </source>
</evidence>
<dbReference type="EMBL" id="CP002305">
    <property type="protein sequence ID" value="ADQ17745.1"/>
    <property type="molecule type" value="Genomic_DNA"/>
</dbReference>
<dbReference type="Gene3D" id="1.20.1300.10">
    <property type="entry name" value="Fumarate reductase/succinate dehydrogenase, transmembrane subunit"/>
    <property type="match status" value="1"/>
</dbReference>
<dbReference type="Proteomes" id="UP000007435">
    <property type="component" value="Chromosome"/>
</dbReference>
<dbReference type="SUPFAM" id="SSF81343">
    <property type="entry name" value="Fumarate reductase respiratory complex transmembrane subunits"/>
    <property type="match status" value="1"/>
</dbReference>
<reference evidence="2 3" key="2">
    <citation type="journal article" date="2011" name="Stand. Genomic Sci.">
        <title>Complete genome sequence of Leadbetterella byssophila type strain (4M15).</title>
        <authorList>
            <person name="Abt B."/>
            <person name="Teshima H."/>
            <person name="Lucas S."/>
            <person name="Lapidus A."/>
            <person name="Del Rio T.G."/>
            <person name="Nolan M."/>
            <person name="Tice H."/>
            <person name="Cheng J.F."/>
            <person name="Pitluck S."/>
            <person name="Liolios K."/>
            <person name="Pagani I."/>
            <person name="Ivanova N."/>
            <person name="Mavromatis K."/>
            <person name="Pati A."/>
            <person name="Tapia R."/>
            <person name="Han C."/>
            <person name="Goodwin L."/>
            <person name="Chen A."/>
            <person name="Palaniappan K."/>
            <person name="Land M."/>
            <person name="Hauser L."/>
            <person name="Chang Y.J."/>
            <person name="Jeffries C.D."/>
            <person name="Rohde M."/>
            <person name="Goker M."/>
            <person name="Tindall B.J."/>
            <person name="Detter J.C."/>
            <person name="Woyke T."/>
            <person name="Bristow J."/>
            <person name="Eisen J.A."/>
            <person name="Markowitz V."/>
            <person name="Hugenholtz P."/>
            <person name="Klenk H.P."/>
            <person name="Kyrpides N.C."/>
        </authorList>
    </citation>
    <scope>NUCLEOTIDE SEQUENCE [LARGE SCALE GENOMIC DNA]</scope>
    <source>
        <strain evidence="3">DSM 17132 / JCM 16389 / KACC 11308 / NBRC 106382 / 4M15</strain>
    </source>
</reference>
<keyword evidence="1" id="KW-1133">Transmembrane helix</keyword>
<dbReference type="RefSeq" id="WP_013408791.1">
    <property type="nucleotide sequence ID" value="NC_014655.1"/>
</dbReference>
<feature type="transmembrane region" description="Helical" evidence="1">
    <location>
        <begin position="193"/>
        <end position="214"/>
    </location>
</feature>
<evidence type="ECO:0000313" key="2">
    <source>
        <dbReference type="EMBL" id="ADQ17745.1"/>
    </source>
</evidence>
<dbReference type="AlphaFoldDB" id="E4RT37"/>
<accession>E4RT37</accession>
<feature type="transmembrane region" description="Helical" evidence="1">
    <location>
        <begin position="63"/>
        <end position="84"/>
    </location>
</feature>
<organism evidence="2 3">
    <name type="scientific">Leadbetterella byssophila (strain DSM 17132 / JCM 16389 / KACC 11308 / NBRC 106382 / 4M15)</name>
    <dbReference type="NCBI Taxonomy" id="649349"/>
    <lineage>
        <taxon>Bacteria</taxon>
        <taxon>Pseudomonadati</taxon>
        <taxon>Bacteroidota</taxon>
        <taxon>Cytophagia</taxon>
        <taxon>Cytophagales</taxon>
        <taxon>Leadbetterellaceae</taxon>
        <taxon>Leadbetterella</taxon>
    </lineage>
</organism>
<dbReference type="InterPro" id="IPR011138">
    <property type="entry name" value="Cytochrome_b-558"/>
</dbReference>
<keyword evidence="3" id="KW-1185">Reference proteome</keyword>
<sequence>MSWLTKTLTSSIGKKVLMALTGLFLCTFLVVHLSGNLQLFKCDGGYAFNTYAVFMTTFPPIKVISYGNYFFILFHAFWGLYITYNNRKARPVGYAVTKNQSSPFSRNMAIFGTILLVYIVVHMSDFWYKFHYENLPYVQYTEEISTGKVDAMEMPADYTQDVKKVEKLDPVAGTNTVIVKDLYKVVSFSFQNLGLVIFYILAMVALSFHLVHGFQSAFQSLGWRHAKYTPLIKGISVWVFGILIPLGYAAMPIYFYFFK</sequence>
<keyword evidence="1" id="KW-0812">Transmembrane</keyword>
<dbReference type="eggNOG" id="ENOG502Z7RU">
    <property type="taxonomic scope" value="Bacteria"/>
</dbReference>
<dbReference type="KEGG" id="lby:Lbys_2049"/>
<protein>
    <submittedName>
        <fullName evidence="2">Succinate dehydrogenase (Or fumarate reductase) cytochrome b subunit, b558 family</fullName>
    </submittedName>
</protein>
<reference key="1">
    <citation type="submission" date="2010-11" db="EMBL/GenBank/DDBJ databases">
        <title>The complete genome of Leadbetterella byssophila DSM 17132.</title>
        <authorList>
            <consortium name="US DOE Joint Genome Institute (JGI-PGF)"/>
            <person name="Lucas S."/>
            <person name="Copeland A."/>
            <person name="Lapidus A."/>
            <person name="Glavina del Rio T."/>
            <person name="Dalin E."/>
            <person name="Tice H."/>
            <person name="Bruce D."/>
            <person name="Goodwin L."/>
            <person name="Pitluck S."/>
            <person name="Kyrpides N."/>
            <person name="Mavromatis K."/>
            <person name="Ivanova N."/>
            <person name="Teshima H."/>
            <person name="Brettin T."/>
            <person name="Detter J.C."/>
            <person name="Han C."/>
            <person name="Tapia R."/>
            <person name="Land M."/>
            <person name="Hauser L."/>
            <person name="Markowitz V."/>
            <person name="Cheng J.-F."/>
            <person name="Hugenholtz P."/>
            <person name="Woyke T."/>
            <person name="Wu D."/>
            <person name="Tindall B."/>
            <person name="Pomrenke H.G."/>
            <person name="Brambilla E."/>
            <person name="Klenk H.-P."/>
            <person name="Eisen J.A."/>
        </authorList>
    </citation>
    <scope>NUCLEOTIDE SEQUENCE [LARGE SCALE GENOMIC DNA]</scope>
    <source>
        <strain>DSM 17132</strain>
    </source>
</reference>
<dbReference type="GO" id="GO:0016020">
    <property type="term" value="C:membrane"/>
    <property type="evidence" value="ECO:0007669"/>
    <property type="project" value="InterPro"/>
</dbReference>